<protein>
    <submittedName>
        <fullName evidence="3">Uncharacterized protein</fullName>
    </submittedName>
</protein>
<evidence type="ECO:0000256" key="1">
    <source>
        <dbReference type="SAM" id="MobiDB-lite"/>
    </source>
</evidence>
<feature type="compositionally biased region" description="Polar residues" evidence="1">
    <location>
        <begin position="85"/>
        <end position="96"/>
    </location>
</feature>
<name>A0A914YI17_9BILA</name>
<accession>A0A914YI17</accession>
<organism evidence="2 3">
    <name type="scientific">Panagrolaimus superbus</name>
    <dbReference type="NCBI Taxonomy" id="310955"/>
    <lineage>
        <taxon>Eukaryota</taxon>
        <taxon>Metazoa</taxon>
        <taxon>Ecdysozoa</taxon>
        <taxon>Nematoda</taxon>
        <taxon>Chromadorea</taxon>
        <taxon>Rhabditida</taxon>
        <taxon>Tylenchina</taxon>
        <taxon>Panagrolaimomorpha</taxon>
        <taxon>Panagrolaimoidea</taxon>
        <taxon>Panagrolaimidae</taxon>
        <taxon>Panagrolaimus</taxon>
    </lineage>
</organism>
<dbReference type="AlphaFoldDB" id="A0A914YI17"/>
<dbReference type="Proteomes" id="UP000887577">
    <property type="component" value="Unplaced"/>
</dbReference>
<reference evidence="3" key="1">
    <citation type="submission" date="2022-11" db="UniProtKB">
        <authorList>
            <consortium name="WormBaseParasite"/>
        </authorList>
    </citation>
    <scope>IDENTIFICATION</scope>
</reference>
<keyword evidence="2" id="KW-1185">Reference proteome</keyword>
<proteinExistence type="predicted"/>
<sequence>MINKYEKERSNYTQWLKNHRSQGLASFPAAILHDNQDILEPFYEKKQVCQRLLSYLNQLQASSVEGKEISKELLAEVHSAAAQIVQPSPSGPQYSLDSEDSADDYPPGFQQLNLRESDMDPIIKNSSKRRFNGKKNLKKQNMVICFFKTNLQYF</sequence>
<evidence type="ECO:0000313" key="2">
    <source>
        <dbReference type="Proteomes" id="UP000887577"/>
    </source>
</evidence>
<evidence type="ECO:0000313" key="3">
    <source>
        <dbReference type="WBParaSite" id="PSU_v2.g19124.t1"/>
    </source>
</evidence>
<dbReference type="WBParaSite" id="PSU_v2.g19124.t1">
    <property type="protein sequence ID" value="PSU_v2.g19124.t1"/>
    <property type="gene ID" value="PSU_v2.g19124"/>
</dbReference>
<feature type="region of interest" description="Disordered" evidence="1">
    <location>
        <begin position="85"/>
        <end position="108"/>
    </location>
</feature>